<dbReference type="SUPFAM" id="SSF53335">
    <property type="entry name" value="S-adenosyl-L-methionine-dependent methyltransferases"/>
    <property type="match status" value="1"/>
</dbReference>
<dbReference type="GO" id="GO:0008168">
    <property type="term" value="F:methyltransferase activity"/>
    <property type="evidence" value="ECO:0007669"/>
    <property type="project" value="TreeGrafter"/>
</dbReference>
<evidence type="ECO:0000313" key="3">
    <source>
        <dbReference type="Proteomes" id="UP001153678"/>
    </source>
</evidence>
<gene>
    <name evidence="2" type="ORF">FWILDA_LOCUS13490</name>
</gene>
<dbReference type="OrthoDB" id="2013972at2759"/>
<organism evidence="2 3">
    <name type="scientific">Funneliformis geosporum</name>
    <dbReference type="NCBI Taxonomy" id="1117311"/>
    <lineage>
        <taxon>Eukaryota</taxon>
        <taxon>Fungi</taxon>
        <taxon>Fungi incertae sedis</taxon>
        <taxon>Mucoromycota</taxon>
        <taxon>Glomeromycotina</taxon>
        <taxon>Glomeromycetes</taxon>
        <taxon>Glomerales</taxon>
        <taxon>Glomeraceae</taxon>
        <taxon>Funneliformis</taxon>
    </lineage>
</organism>
<dbReference type="Pfam" id="PF13649">
    <property type="entry name" value="Methyltransf_25"/>
    <property type="match status" value="1"/>
</dbReference>
<name>A0A9W4WYB5_9GLOM</name>
<keyword evidence="3" id="KW-1185">Reference proteome</keyword>
<dbReference type="Gene3D" id="3.40.50.150">
    <property type="entry name" value="Vaccinia Virus protein VP39"/>
    <property type="match status" value="1"/>
</dbReference>
<dbReference type="InterPro" id="IPR029063">
    <property type="entry name" value="SAM-dependent_MTases_sf"/>
</dbReference>
<dbReference type="AlphaFoldDB" id="A0A9W4WYB5"/>
<comment type="caution">
    <text evidence="2">The sequence shown here is derived from an EMBL/GenBank/DDBJ whole genome shotgun (WGS) entry which is preliminary data.</text>
</comment>
<protein>
    <submittedName>
        <fullName evidence="2">16048_t:CDS:1</fullName>
    </submittedName>
</protein>
<sequence length="270" mass="31156">MDKFENESDYLFPNDTHEANRLRMQHYVSRFSWKGTNFNTPLKKEFKAGGLRVLDVGCGSGGWLFDMSYEYPNCTFVGIDISTTINEDIRPKNLGFIQCNALHGLPFFENTFDFVFQGNMFMTWKESDWPIIIKDMLRCVKSNGWIEIMEGAYDFRNVGHTMKILLDATQNRFISKGINLNIKPCLKGFLEATGELKSKVIINEAITPLWGSNLGAVAFKLFRKAHTSIEMHKYMGISQSTFEEMFDVIAQEVEENQTYVKIHRIHAQKK</sequence>
<dbReference type="CDD" id="cd02440">
    <property type="entry name" value="AdoMet_MTases"/>
    <property type="match status" value="1"/>
</dbReference>
<proteinExistence type="predicted"/>
<dbReference type="PANTHER" id="PTHR43591:SF24">
    <property type="entry name" value="2-METHOXY-6-POLYPRENYL-1,4-BENZOQUINOL METHYLASE, MITOCHONDRIAL"/>
    <property type="match status" value="1"/>
</dbReference>
<reference evidence="2" key="1">
    <citation type="submission" date="2022-08" db="EMBL/GenBank/DDBJ databases">
        <authorList>
            <person name="Kallberg Y."/>
            <person name="Tangrot J."/>
            <person name="Rosling A."/>
        </authorList>
    </citation>
    <scope>NUCLEOTIDE SEQUENCE</scope>
    <source>
        <strain evidence="2">Wild A</strain>
    </source>
</reference>
<evidence type="ECO:0000313" key="2">
    <source>
        <dbReference type="EMBL" id="CAI2188263.1"/>
    </source>
</evidence>
<dbReference type="PANTHER" id="PTHR43591">
    <property type="entry name" value="METHYLTRANSFERASE"/>
    <property type="match status" value="1"/>
</dbReference>
<evidence type="ECO:0000259" key="1">
    <source>
        <dbReference type="Pfam" id="PF13649"/>
    </source>
</evidence>
<dbReference type="Proteomes" id="UP001153678">
    <property type="component" value="Unassembled WGS sequence"/>
</dbReference>
<dbReference type="EMBL" id="CAMKVN010005093">
    <property type="protein sequence ID" value="CAI2188263.1"/>
    <property type="molecule type" value="Genomic_DNA"/>
</dbReference>
<feature type="domain" description="Methyltransferase" evidence="1">
    <location>
        <begin position="53"/>
        <end position="144"/>
    </location>
</feature>
<dbReference type="InterPro" id="IPR041698">
    <property type="entry name" value="Methyltransf_25"/>
</dbReference>
<accession>A0A9W4WYB5</accession>